<name>A0A9X3Z359_9BACL</name>
<dbReference type="Pfam" id="PF00149">
    <property type="entry name" value="Metallophos"/>
    <property type="match status" value="1"/>
</dbReference>
<dbReference type="GO" id="GO:0008758">
    <property type="term" value="F:UDP-2,3-diacylglucosamine hydrolase activity"/>
    <property type="evidence" value="ECO:0007669"/>
    <property type="project" value="TreeGrafter"/>
</dbReference>
<protein>
    <submittedName>
        <fullName evidence="4">Metallophosphoesterase</fullName>
    </submittedName>
</protein>
<feature type="domain" description="Calcineurin-like phosphoesterase" evidence="3">
    <location>
        <begin position="50"/>
        <end position="213"/>
    </location>
</feature>
<reference evidence="4" key="1">
    <citation type="submission" date="2022-12" db="EMBL/GenBank/DDBJ databases">
        <title>Draft genome sequence of the thermophilic strain Brevibacillus thermoruber HT42, isolated from Los Humeros, Puebla, Mexico, with biotechnological potential.</title>
        <authorList>
            <person name="Lara Sanchez J."/>
            <person name="Solis Palacios R."/>
            <person name="Bustos Baena A.S."/>
            <person name="Ruz Baez A.E."/>
            <person name="Espinosa Luna G."/>
            <person name="Oliart Ros R.M."/>
        </authorList>
    </citation>
    <scope>NUCLEOTIDE SEQUENCE</scope>
    <source>
        <strain evidence="4">HT42</strain>
    </source>
</reference>
<evidence type="ECO:0000256" key="1">
    <source>
        <dbReference type="ARBA" id="ARBA00022723"/>
    </source>
</evidence>
<dbReference type="AlphaFoldDB" id="A0A9X3Z359"/>
<dbReference type="Gene3D" id="3.60.21.10">
    <property type="match status" value="1"/>
</dbReference>
<dbReference type="GO" id="GO:0009245">
    <property type="term" value="P:lipid A biosynthetic process"/>
    <property type="evidence" value="ECO:0007669"/>
    <property type="project" value="TreeGrafter"/>
</dbReference>
<dbReference type="SUPFAM" id="SSF56300">
    <property type="entry name" value="Metallo-dependent phosphatases"/>
    <property type="match status" value="1"/>
</dbReference>
<dbReference type="InterPro" id="IPR051158">
    <property type="entry name" value="Metallophosphoesterase_sf"/>
</dbReference>
<evidence type="ECO:0000256" key="2">
    <source>
        <dbReference type="ARBA" id="ARBA00022801"/>
    </source>
</evidence>
<dbReference type="PANTHER" id="PTHR31302">
    <property type="entry name" value="TRANSMEMBRANE PROTEIN WITH METALLOPHOSPHOESTERASE DOMAIN-RELATED"/>
    <property type="match status" value="1"/>
</dbReference>
<sequence length="321" mass="35464">MFWFLILSLFAVLLARAYRNTFDLNTRRVNVAVQPSERLGESASFEPLAVLHLSDLHMENISIDAERIVRDFSGQRIDLIAITGDLLDRHKNIPKAVAYVETVMKLKPRLGTFVVFGNHDYVLAPPKLGLLKAELERIGCRVLVNQHETVLHNGVPVHVIGVDDYSTGRSNLAASFQHVPAEGVRLVLTHDPNLVLEMRDYPYDYLLSGHFHGGQIHWPKPFHLVKMGRLPKLNMVKGLHRYEGRPFYISEGLGQTGINIRLRSRPEITLHTLVPAGSLSGHPTAETAAAARTKSPAAKPGVVAAKPGAVATEAARTLALE</sequence>
<dbReference type="RefSeq" id="WP_081904233.1">
    <property type="nucleotide sequence ID" value="NZ_JAPYYP010000008.1"/>
</dbReference>
<keyword evidence="1" id="KW-0479">Metal-binding</keyword>
<evidence type="ECO:0000259" key="3">
    <source>
        <dbReference type="Pfam" id="PF00149"/>
    </source>
</evidence>
<evidence type="ECO:0000313" key="5">
    <source>
        <dbReference type="Proteomes" id="UP001151071"/>
    </source>
</evidence>
<gene>
    <name evidence="4" type="ORF">O3V59_09220</name>
</gene>
<keyword evidence="2" id="KW-0378">Hydrolase</keyword>
<dbReference type="InterPro" id="IPR004843">
    <property type="entry name" value="Calcineurin-like_PHP"/>
</dbReference>
<comment type="caution">
    <text evidence="4">The sequence shown here is derived from an EMBL/GenBank/DDBJ whole genome shotgun (WGS) entry which is preliminary data.</text>
</comment>
<proteinExistence type="predicted"/>
<dbReference type="Proteomes" id="UP001151071">
    <property type="component" value="Unassembled WGS sequence"/>
</dbReference>
<dbReference type="EMBL" id="JAPYYP010000008">
    <property type="protein sequence ID" value="MDA5108541.1"/>
    <property type="molecule type" value="Genomic_DNA"/>
</dbReference>
<dbReference type="GO" id="GO:0016020">
    <property type="term" value="C:membrane"/>
    <property type="evidence" value="ECO:0007669"/>
    <property type="project" value="GOC"/>
</dbReference>
<keyword evidence="5" id="KW-1185">Reference proteome</keyword>
<evidence type="ECO:0000313" key="4">
    <source>
        <dbReference type="EMBL" id="MDA5108541.1"/>
    </source>
</evidence>
<dbReference type="InterPro" id="IPR029052">
    <property type="entry name" value="Metallo-depent_PP-like"/>
</dbReference>
<organism evidence="4 5">
    <name type="scientific">Brevibacillus thermoruber</name>
    <dbReference type="NCBI Taxonomy" id="33942"/>
    <lineage>
        <taxon>Bacteria</taxon>
        <taxon>Bacillati</taxon>
        <taxon>Bacillota</taxon>
        <taxon>Bacilli</taxon>
        <taxon>Bacillales</taxon>
        <taxon>Paenibacillaceae</taxon>
        <taxon>Brevibacillus</taxon>
    </lineage>
</organism>
<accession>A0A9X3Z359</accession>
<dbReference type="GO" id="GO:0046872">
    <property type="term" value="F:metal ion binding"/>
    <property type="evidence" value="ECO:0007669"/>
    <property type="project" value="UniProtKB-KW"/>
</dbReference>
<dbReference type="PANTHER" id="PTHR31302:SF31">
    <property type="entry name" value="PHOSPHODIESTERASE YAEI"/>
    <property type="match status" value="1"/>
</dbReference>